<feature type="signal peptide" evidence="2">
    <location>
        <begin position="1"/>
        <end position="25"/>
    </location>
</feature>
<evidence type="ECO:0000313" key="3">
    <source>
        <dbReference type="EMBL" id="CAI2191811.1"/>
    </source>
</evidence>
<protein>
    <submittedName>
        <fullName evidence="3">18368_t:CDS:1</fullName>
    </submittedName>
</protein>
<evidence type="ECO:0000256" key="2">
    <source>
        <dbReference type="SAM" id="SignalP"/>
    </source>
</evidence>
<dbReference type="AlphaFoldDB" id="A0A9W4WWX8"/>
<dbReference type="Proteomes" id="UP001153678">
    <property type="component" value="Unassembled WGS sequence"/>
</dbReference>
<keyword evidence="4" id="KW-1185">Reference proteome</keyword>
<keyword evidence="2" id="KW-0732">Signal</keyword>
<dbReference type="EMBL" id="CAMKVN010007750">
    <property type="protein sequence ID" value="CAI2191811.1"/>
    <property type="molecule type" value="Genomic_DNA"/>
</dbReference>
<feature type="compositionally biased region" description="Basic and acidic residues" evidence="1">
    <location>
        <begin position="83"/>
        <end position="115"/>
    </location>
</feature>
<organism evidence="3 4">
    <name type="scientific">Funneliformis geosporum</name>
    <dbReference type="NCBI Taxonomy" id="1117311"/>
    <lineage>
        <taxon>Eukaryota</taxon>
        <taxon>Fungi</taxon>
        <taxon>Fungi incertae sedis</taxon>
        <taxon>Mucoromycota</taxon>
        <taxon>Glomeromycotina</taxon>
        <taxon>Glomeromycetes</taxon>
        <taxon>Glomerales</taxon>
        <taxon>Glomeraceae</taxon>
        <taxon>Funneliformis</taxon>
    </lineage>
</organism>
<feature type="region of interest" description="Disordered" evidence="1">
    <location>
        <begin position="62"/>
        <end position="123"/>
    </location>
</feature>
<proteinExistence type="predicted"/>
<feature type="chain" id="PRO_5040774304" evidence="2">
    <location>
        <begin position="26"/>
        <end position="219"/>
    </location>
</feature>
<dbReference type="OrthoDB" id="2335186at2759"/>
<name>A0A9W4WWX8_9GLOM</name>
<comment type="caution">
    <text evidence="3">The sequence shown here is derived from an EMBL/GenBank/DDBJ whole genome shotgun (WGS) entry which is preliminary data.</text>
</comment>
<sequence length="219" mass="25841">MVKLYTLGRSVMNSWFVLTLTLAEAEQLLSEQHNEVIRTAVVRDQAVRTTFARQLEIFENEPHVQTSTRKRRNSNDGFTQNANDHEEGRIPQEERDELDNQREGYEKNKTSKEREDREEDVDESRLISETRLAISITSDNISEYKLSNVFTDLTYDNDLVFVLIPYLLSIRPAYWDFSNTISWDPKSTPDYLQEYFNKNCEEIHQLKDIKKLHANIQFI</sequence>
<gene>
    <name evidence="3" type="ORF">FWILDA_LOCUS15259</name>
</gene>
<accession>A0A9W4WWX8</accession>
<evidence type="ECO:0000313" key="4">
    <source>
        <dbReference type="Proteomes" id="UP001153678"/>
    </source>
</evidence>
<evidence type="ECO:0000256" key="1">
    <source>
        <dbReference type="SAM" id="MobiDB-lite"/>
    </source>
</evidence>
<reference evidence="3" key="1">
    <citation type="submission" date="2022-08" db="EMBL/GenBank/DDBJ databases">
        <authorList>
            <person name="Kallberg Y."/>
            <person name="Tangrot J."/>
            <person name="Rosling A."/>
        </authorList>
    </citation>
    <scope>NUCLEOTIDE SEQUENCE</scope>
    <source>
        <strain evidence="3">Wild A</strain>
    </source>
</reference>